<dbReference type="GO" id="GO:0004128">
    <property type="term" value="F:cytochrome-b5 reductase activity, acting on NAD(P)H"/>
    <property type="evidence" value="ECO:0007669"/>
    <property type="project" value="TreeGrafter"/>
</dbReference>
<dbReference type="InterPro" id="IPR036400">
    <property type="entry name" value="Cyt_B5-like_heme/steroid_sf"/>
</dbReference>
<dbReference type="GO" id="GO:0046872">
    <property type="term" value="F:metal ion binding"/>
    <property type="evidence" value="ECO:0007669"/>
    <property type="project" value="UniProtKB-UniRule"/>
</dbReference>
<dbReference type="PANTHER" id="PTHR46237">
    <property type="entry name" value="CYTOCHROME B5 REDUCTASE 4 FAMILY MEMBER"/>
    <property type="match status" value="1"/>
</dbReference>
<keyword evidence="9" id="KW-1185">Reference proteome</keyword>
<dbReference type="InterPro" id="IPR051872">
    <property type="entry name" value="Cytochrome_b5/Flavoprotein_Rdt"/>
</dbReference>
<dbReference type="OrthoDB" id="432299at2759"/>
<dbReference type="InterPro" id="IPR018506">
    <property type="entry name" value="Cyt_B5_heme-BS"/>
</dbReference>
<organism evidence="8 9">
    <name type="scientific">Aplosporella prunicola CBS 121167</name>
    <dbReference type="NCBI Taxonomy" id="1176127"/>
    <lineage>
        <taxon>Eukaryota</taxon>
        <taxon>Fungi</taxon>
        <taxon>Dikarya</taxon>
        <taxon>Ascomycota</taxon>
        <taxon>Pezizomycotina</taxon>
        <taxon>Dothideomycetes</taxon>
        <taxon>Dothideomycetes incertae sedis</taxon>
        <taxon>Botryosphaeriales</taxon>
        <taxon>Aplosporellaceae</taxon>
        <taxon>Aplosporella</taxon>
    </lineage>
</organism>
<evidence type="ECO:0000256" key="4">
    <source>
        <dbReference type="RuleBase" id="RU362121"/>
    </source>
</evidence>
<feature type="compositionally biased region" description="Basic and acidic residues" evidence="5">
    <location>
        <begin position="44"/>
        <end position="56"/>
    </location>
</feature>
<name>A0A6A6B9U6_9PEZI</name>
<dbReference type="SUPFAM" id="SSF55856">
    <property type="entry name" value="Cytochrome b5-like heme/steroid binding domain"/>
    <property type="match status" value="1"/>
</dbReference>
<comment type="similarity">
    <text evidence="4">Belongs to the cytochrome b5 family.</text>
</comment>
<accession>A0A6A6B9U6</accession>
<dbReference type="EMBL" id="ML995488">
    <property type="protein sequence ID" value="KAF2141042.1"/>
    <property type="molecule type" value="Genomic_DNA"/>
</dbReference>
<dbReference type="PANTHER" id="PTHR46237:SF1">
    <property type="entry name" value="CYTOCHROME B5 REDUCTASE 4"/>
    <property type="match status" value="1"/>
</dbReference>
<feature type="region of interest" description="Disordered" evidence="5">
    <location>
        <begin position="35"/>
        <end position="220"/>
    </location>
</feature>
<dbReference type="GO" id="GO:0005737">
    <property type="term" value="C:cytoplasm"/>
    <property type="evidence" value="ECO:0007669"/>
    <property type="project" value="TreeGrafter"/>
</dbReference>
<dbReference type="RefSeq" id="XP_033396755.1">
    <property type="nucleotide sequence ID" value="XM_033538236.1"/>
</dbReference>
<feature type="chain" id="PRO_5025613903" description="Cytochrome b5 heme-binding domain-containing protein" evidence="6">
    <location>
        <begin position="26"/>
        <end position="357"/>
    </location>
</feature>
<dbReference type="GO" id="GO:0020037">
    <property type="term" value="F:heme binding"/>
    <property type="evidence" value="ECO:0007669"/>
    <property type="project" value="UniProtKB-UniRule"/>
</dbReference>
<dbReference type="SMART" id="SM01117">
    <property type="entry name" value="Cyt-b5"/>
    <property type="match status" value="1"/>
</dbReference>
<evidence type="ECO:0000259" key="7">
    <source>
        <dbReference type="PROSITE" id="PS50255"/>
    </source>
</evidence>
<feature type="compositionally biased region" description="Pro residues" evidence="5">
    <location>
        <begin position="180"/>
        <end position="191"/>
    </location>
</feature>
<keyword evidence="1 4" id="KW-0349">Heme</keyword>
<protein>
    <recommendedName>
        <fullName evidence="7">Cytochrome b5 heme-binding domain-containing protein</fullName>
    </recommendedName>
</protein>
<keyword evidence="3 4" id="KW-0408">Iron</keyword>
<keyword evidence="6" id="KW-0732">Signal</keyword>
<dbReference type="PROSITE" id="PS00191">
    <property type="entry name" value="CYTOCHROME_B5_1"/>
    <property type="match status" value="1"/>
</dbReference>
<sequence>MIFGITVLVISFSFLVYHHPPRTWAAFLRDLQTKRIPPPGSTKPQDESNKESRAPEPPKPSPQEQPPRPATPVKIQLPDATSEEAADSSQTTPKASGLPAVPSFAVADHDDAKSDSEDEDNLPPPQFPALNSAQRASGPAPRAPPTLKPLESPAAPSLMLPPARPMPNSSLQAQRGGGLMPPPSRPTPAPLRGPSGPLPNRGPSGGGNSLGLPTTAPVKVPNPRQKVLLTPGHSPLDWAALCKSSTNLSGVSSLQRVTPSMLKAHNGRKNRATGEVMPAWSSYGGKVYNITPYLPFHPGGEGELKRAAGKDGEKLFHEVHPWVNWDNMLSDCVVGILVPEHGTEENASEGGGLDDMD</sequence>
<reference evidence="8" key="1">
    <citation type="journal article" date="2020" name="Stud. Mycol.">
        <title>101 Dothideomycetes genomes: a test case for predicting lifestyles and emergence of pathogens.</title>
        <authorList>
            <person name="Haridas S."/>
            <person name="Albert R."/>
            <person name="Binder M."/>
            <person name="Bloem J."/>
            <person name="Labutti K."/>
            <person name="Salamov A."/>
            <person name="Andreopoulos B."/>
            <person name="Baker S."/>
            <person name="Barry K."/>
            <person name="Bills G."/>
            <person name="Bluhm B."/>
            <person name="Cannon C."/>
            <person name="Castanera R."/>
            <person name="Culley D."/>
            <person name="Daum C."/>
            <person name="Ezra D."/>
            <person name="Gonzalez J."/>
            <person name="Henrissat B."/>
            <person name="Kuo A."/>
            <person name="Liang C."/>
            <person name="Lipzen A."/>
            <person name="Lutzoni F."/>
            <person name="Magnuson J."/>
            <person name="Mondo S."/>
            <person name="Nolan M."/>
            <person name="Ohm R."/>
            <person name="Pangilinan J."/>
            <person name="Park H.-J."/>
            <person name="Ramirez L."/>
            <person name="Alfaro M."/>
            <person name="Sun H."/>
            <person name="Tritt A."/>
            <person name="Yoshinaga Y."/>
            <person name="Zwiers L.-H."/>
            <person name="Turgeon B."/>
            <person name="Goodwin S."/>
            <person name="Spatafora J."/>
            <person name="Crous P."/>
            <person name="Grigoriev I."/>
        </authorList>
    </citation>
    <scope>NUCLEOTIDE SEQUENCE</scope>
    <source>
        <strain evidence="8">CBS 121167</strain>
    </source>
</reference>
<evidence type="ECO:0000256" key="2">
    <source>
        <dbReference type="ARBA" id="ARBA00022723"/>
    </source>
</evidence>
<feature type="domain" description="Cytochrome b5 heme-binding" evidence="7">
    <location>
        <begin position="254"/>
        <end position="338"/>
    </location>
</feature>
<dbReference type="Gene3D" id="3.10.120.10">
    <property type="entry name" value="Cytochrome b5-like heme/steroid binding domain"/>
    <property type="match status" value="1"/>
</dbReference>
<evidence type="ECO:0000256" key="1">
    <source>
        <dbReference type="ARBA" id="ARBA00022617"/>
    </source>
</evidence>
<dbReference type="InterPro" id="IPR001199">
    <property type="entry name" value="Cyt_B5-like_heme/steroid-bd"/>
</dbReference>
<evidence type="ECO:0000256" key="3">
    <source>
        <dbReference type="ARBA" id="ARBA00023004"/>
    </source>
</evidence>
<proteinExistence type="inferred from homology"/>
<dbReference type="AlphaFoldDB" id="A0A6A6B9U6"/>
<feature type="compositionally biased region" description="Pro residues" evidence="5">
    <location>
        <begin position="57"/>
        <end position="70"/>
    </location>
</feature>
<dbReference type="Pfam" id="PF00173">
    <property type="entry name" value="Cyt-b5"/>
    <property type="match status" value="1"/>
</dbReference>
<dbReference type="GeneID" id="54295732"/>
<feature type="signal peptide" evidence="6">
    <location>
        <begin position="1"/>
        <end position="25"/>
    </location>
</feature>
<feature type="compositionally biased region" description="Low complexity" evidence="5">
    <location>
        <begin position="192"/>
        <end position="202"/>
    </location>
</feature>
<feature type="compositionally biased region" description="Low complexity" evidence="5">
    <location>
        <begin position="149"/>
        <end position="161"/>
    </location>
</feature>
<dbReference type="Proteomes" id="UP000799438">
    <property type="component" value="Unassembled WGS sequence"/>
</dbReference>
<evidence type="ECO:0000313" key="9">
    <source>
        <dbReference type="Proteomes" id="UP000799438"/>
    </source>
</evidence>
<keyword evidence="2 4" id="KW-0479">Metal-binding</keyword>
<dbReference type="PROSITE" id="PS50255">
    <property type="entry name" value="CYTOCHROME_B5_2"/>
    <property type="match status" value="1"/>
</dbReference>
<evidence type="ECO:0000256" key="5">
    <source>
        <dbReference type="SAM" id="MobiDB-lite"/>
    </source>
</evidence>
<evidence type="ECO:0000256" key="6">
    <source>
        <dbReference type="SAM" id="SignalP"/>
    </source>
</evidence>
<gene>
    <name evidence="8" type="ORF">K452DRAFT_251950</name>
</gene>
<evidence type="ECO:0000313" key="8">
    <source>
        <dbReference type="EMBL" id="KAF2141042.1"/>
    </source>
</evidence>